<gene>
    <name evidence="2" type="ORF">BC343_17610</name>
</gene>
<evidence type="ECO:0000313" key="2">
    <source>
        <dbReference type="EMBL" id="OOQ56802.1"/>
    </source>
</evidence>
<protein>
    <submittedName>
        <fullName evidence="2">Uncharacterized protein</fullName>
    </submittedName>
</protein>
<accession>A0A1S9P766</accession>
<comment type="caution">
    <text evidence="2">The sequence shown here is derived from an EMBL/GenBank/DDBJ whole genome shotgun (WGS) entry which is preliminary data.</text>
</comment>
<keyword evidence="1" id="KW-0812">Transmembrane</keyword>
<organism evidence="2 3">
    <name type="scientific">Mucilaginibacter pedocola</name>
    <dbReference type="NCBI Taxonomy" id="1792845"/>
    <lineage>
        <taxon>Bacteria</taxon>
        <taxon>Pseudomonadati</taxon>
        <taxon>Bacteroidota</taxon>
        <taxon>Sphingobacteriia</taxon>
        <taxon>Sphingobacteriales</taxon>
        <taxon>Sphingobacteriaceae</taxon>
        <taxon>Mucilaginibacter</taxon>
    </lineage>
</organism>
<proteinExistence type="predicted"/>
<name>A0A1S9P766_9SPHI</name>
<keyword evidence="1" id="KW-0472">Membrane</keyword>
<dbReference type="Proteomes" id="UP000189739">
    <property type="component" value="Unassembled WGS sequence"/>
</dbReference>
<keyword evidence="3" id="KW-1185">Reference proteome</keyword>
<evidence type="ECO:0000313" key="3">
    <source>
        <dbReference type="Proteomes" id="UP000189739"/>
    </source>
</evidence>
<keyword evidence="1" id="KW-1133">Transmembrane helix</keyword>
<evidence type="ECO:0000256" key="1">
    <source>
        <dbReference type="SAM" id="Phobius"/>
    </source>
</evidence>
<feature type="transmembrane region" description="Helical" evidence="1">
    <location>
        <begin position="6"/>
        <end position="29"/>
    </location>
</feature>
<sequence length="131" mass="14749">MYKKFIYISVFNWLVIALVTSFPTANLFTHSCNAVRSGRKTEVVLPKAGDNAISNEVAGNDQSGDKNCKKKKDKVRFLVSRILSVSIVHNHFLLSLPDLIPANIAHLYTKYVLQRGSPPAYYGFLFRLSPF</sequence>
<dbReference type="STRING" id="1792845.BC343_17610"/>
<dbReference type="OrthoDB" id="796005at2"/>
<reference evidence="2 3" key="1">
    <citation type="submission" date="2016-07" db="EMBL/GenBank/DDBJ databases">
        <title>Genomic analysis of zinc-resistant bacterium Mucilaginibacter pedocola TBZ30.</title>
        <authorList>
            <person name="Huang J."/>
            <person name="Tang J."/>
        </authorList>
    </citation>
    <scope>NUCLEOTIDE SEQUENCE [LARGE SCALE GENOMIC DNA]</scope>
    <source>
        <strain evidence="2 3">TBZ30</strain>
    </source>
</reference>
<dbReference type="RefSeq" id="WP_078351216.1">
    <property type="nucleotide sequence ID" value="NZ_MBTF01000038.1"/>
</dbReference>
<dbReference type="EMBL" id="MBTF01000038">
    <property type="protein sequence ID" value="OOQ56802.1"/>
    <property type="molecule type" value="Genomic_DNA"/>
</dbReference>
<dbReference type="AlphaFoldDB" id="A0A1S9P766"/>